<keyword evidence="10" id="KW-1185">Reference proteome</keyword>
<dbReference type="InParanoid" id="W0RKH4"/>
<dbReference type="GO" id="GO:0008137">
    <property type="term" value="F:NADH dehydrogenase (ubiquinone) activity"/>
    <property type="evidence" value="ECO:0007669"/>
    <property type="project" value="InterPro"/>
</dbReference>
<evidence type="ECO:0000259" key="8">
    <source>
        <dbReference type="Pfam" id="PF00361"/>
    </source>
</evidence>
<evidence type="ECO:0000256" key="6">
    <source>
        <dbReference type="RuleBase" id="RU000320"/>
    </source>
</evidence>
<feature type="transmembrane region" description="Helical" evidence="7">
    <location>
        <begin position="283"/>
        <end position="303"/>
    </location>
</feature>
<dbReference type="GO" id="GO:0003954">
    <property type="term" value="F:NADH dehydrogenase activity"/>
    <property type="evidence" value="ECO:0007669"/>
    <property type="project" value="TreeGrafter"/>
</dbReference>
<dbReference type="FunCoup" id="W0RKH4">
    <property type="interactions" value="156"/>
</dbReference>
<feature type="transmembrane region" description="Helical" evidence="7">
    <location>
        <begin position="56"/>
        <end position="76"/>
    </location>
</feature>
<accession>W0RKH4</accession>
<dbReference type="RefSeq" id="WP_025412286.1">
    <property type="nucleotide sequence ID" value="NZ_CP007128.1"/>
</dbReference>
<dbReference type="GO" id="GO:0048039">
    <property type="term" value="F:ubiquinone binding"/>
    <property type="evidence" value="ECO:0007669"/>
    <property type="project" value="TreeGrafter"/>
</dbReference>
<feature type="domain" description="NADH:quinone oxidoreductase/Mrp antiporter transmembrane" evidence="8">
    <location>
        <begin position="153"/>
        <end position="456"/>
    </location>
</feature>
<dbReference type="InterPro" id="IPR001750">
    <property type="entry name" value="ND/Mrp_TM"/>
</dbReference>
<sequence>MFNAIRDFLLSIGYDKWILPTLLFLPAIGAILTWLHGIYEYRTRHFGRQFEAFARWLPFVIFELEFLLSLGMWFTYEPNGAAFQFTSTWAWIPEWGVSMSLGIDGISLFLVLLVTFLLPIAAFASWTNIDRAVHSYHALFLVLTTGMLGVFMARDFVMFYFFWELVLIPMFIIIGVWGGERRVYAGLKFFLYTFIGSLFMLVAILYIGFKTGDAMLAAGAQSVDRPSFLFENALQYFRPTARESFWLFLGFFAAFAVKIPMWPFHTWLPDAHVQAPTEGSVDLAAILLKMGSYGFMRIILPLFPGVVLNSTVRNIVLALGIISIIVGALVALVQTDFKRLVAYSSVSHMGFVTLGIFALTTESLQGAMMVQLAHGLSSAGLFLMVGMLYDRRHTRDLSQFGGIARVMPLYGACLMAATLSSIAVPGTFGFVGEFLVLLGSFARYPVLALVASLGVILSACYMLWCVQRVLFNPLNNARNRGLPDLNFREAIMLIPLCGFIVVMGVFPAPFLRRMEPTLARLVHQVESRAAEQALGTAPVKVQAVARTSGATDGGR</sequence>
<evidence type="ECO:0000256" key="4">
    <source>
        <dbReference type="ARBA" id="ARBA00022989"/>
    </source>
</evidence>
<feature type="transmembrane region" description="Helical" evidence="7">
    <location>
        <begin position="315"/>
        <end position="333"/>
    </location>
</feature>
<dbReference type="GO" id="GO:0042773">
    <property type="term" value="P:ATP synthesis coupled electron transport"/>
    <property type="evidence" value="ECO:0007669"/>
    <property type="project" value="InterPro"/>
</dbReference>
<dbReference type="InterPro" id="IPR010227">
    <property type="entry name" value="NADH_Q_OxRdtase_chainM/4"/>
</dbReference>
<dbReference type="Pfam" id="PF00361">
    <property type="entry name" value="Proton_antipo_M"/>
    <property type="match status" value="1"/>
</dbReference>
<evidence type="ECO:0000256" key="7">
    <source>
        <dbReference type="SAM" id="Phobius"/>
    </source>
</evidence>
<reference evidence="9 10" key="1">
    <citation type="journal article" date="2014" name="Genome Announc.">
        <title>Genome Sequence and Methylome of Soil Bacterium Gemmatirosa kalamazoonensis KBS708T, a Member of the Rarely Cultivated Gemmatimonadetes Phylum.</title>
        <authorList>
            <person name="Debruyn J.M."/>
            <person name="Radosevich M."/>
            <person name="Wommack K.E."/>
            <person name="Polson S.W."/>
            <person name="Hauser L.J."/>
            <person name="Fawaz M.N."/>
            <person name="Korlach J."/>
            <person name="Tsai Y.C."/>
        </authorList>
    </citation>
    <scope>NUCLEOTIDE SEQUENCE [LARGE SCALE GENOMIC DNA]</scope>
    <source>
        <strain evidence="9 10">KBS708</strain>
    </source>
</reference>
<protein>
    <submittedName>
        <fullName evidence="9">Proton-translocating NADH-quinone oxidoreductase, chain M</fullName>
    </submittedName>
</protein>
<dbReference type="eggNOG" id="COG1008">
    <property type="taxonomic scope" value="Bacteria"/>
</dbReference>
<name>W0RKH4_9BACT</name>
<feature type="transmembrane region" description="Helical" evidence="7">
    <location>
        <begin position="96"/>
        <end position="124"/>
    </location>
</feature>
<feature type="transmembrane region" description="Helical" evidence="7">
    <location>
        <begin position="17"/>
        <end position="35"/>
    </location>
</feature>
<feature type="transmembrane region" description="Helical" evidence="7">
    <location>
        <begin position="444"/>
        <end position="466"/>
    </location>
</feature>
<proteinExistence type="inferred from homology"/>
<keyword evidence="5 7" id="KW-0472">Membrane</keyword>
<comment type="subcellular location">
    <subcellularLocation>
        <location evidence="1">Endomembrane system</location>
        <topology evidence="1">Multi-pass membrane protein</topology>
    </subcellularLocation>
    <subcellularLocation>
        <location evidence="6">Membrane</location>
        <topology evidence="6">Multi-pass membrane protein</topology>
    </subcellularLocation>
</comment>
<dbReference type="STRING" id="861299.J421_3283"/>
<evidence type="ECO:0000256" key="2">
    <source>
        <dbReference type="ARBA" id="ARBA00009025"/>
    </source>
</evidence>
<dbReference type="PATRIC" id="fig|861299.3.peg.3335"/>
<evidence type="ECO:0000313" key="10">
    <source>
        <dbReference type="Proteomes" id="UP000019151"/>
    </source>
</evidence>
<dbReference type="Proteomes" id="UP000019151">
    <property type="component" value="Chromosome"/>
</dbReference>
<evidence type="ECO:0000256" key="5">
    <source>
        <dbReference type="ARBA" id="ARBA00023136"/>
    </source>
</evidence>
<comment type="similarity">
    <text evidence="2">Belongs to the complex I subunit 4 family.</text>
</comment>
<feature type="transmembrane region" description="Helical" evidence="7">
    <location>
        <begin position="372"/>
        <end position="389"/>
    </location>
</feature>
<feature type="transmembrane region" description="Helical" evidence="7">
    <location>
        <begin position="487"/>
        <end position="506"/>
    </location>
</feature>
<dbReference type="HOGENOM" id="CLU_007100_4_4_0"/>
<evidence type="ECO:0000256" key="3">
    <source>
        <dbReference type="ARBA" id="ARBA00022692"/>
    </source>
</evidence>
<dbReference type="PANTHER" id="PTHR43507">
    <property type="entry name" value="NADH-UBIQUINONE OXIDOREDUCTASE CHAIN 4"/>
    <property type="match status" value="1"/>
</dbReference>
<dbReference type="EMBL" id="CP007128">
    <property type="protein sequence ID" value="AHG90820.1"/>
    <property type="molecule type" value="Genomic_DNA"/>
</dbReference>
<feature type="transmembrane region" description="Helical" evidence="7">
    <location>
        <begin position="189"/>
        <end position="209"/>
    </location>
</feature>
<dbReference type="PRINTS" id="PR01437">
    <property type="entry name" value="NUOXDRDTASE4"/>
</dbReference>
<dbReference type="GO" id="GO:0015990">
    <property type="term" value="P:electron transport coupled proton transport"/>
    <property type="evidence" value="ECO:0007669"/>
    <property type="project" value="TreeGrafter"/>
</dbReference>
<organism evidence="9 10">
    <name type="scientific">Gemmatirosa kalamazoonensis</name>
    <dbReference type="NCBI Taxonomy" id="861299"/>
    <lineage>
        <taxon>Bacteria</taxon>
        <taxon>Pseudomonadati</taxon>
        <taxon>Gemmatimonadota</taxon>
        <taxon>Gemmatimonadia</taxon>
        <taxon>Gemmatimonadales</taxon>
        <taxon>Gemmatimonadaceae</taxon>
        <taxon>Gemmatirosa</taxon>
    </lineage>
</organism>
<dbReference type="PANTHER" id="PTHR43507:SF1">
    <property type="entry name" value="NADH-UBIQUINONE OXIDOREDUCTASE CHAIN 4"/>
    <property type="match status" value="1"/>
</dbReference>
<evidence type="ECO:0000256" key="1">
    <source>
        <dbReference type="ARBA" id="ARBA00004127"/>
    </source>
</evidence>
<keyword evidence="3 6" id="KW-0812">Transmembrane</keyword>
<dbReference type="OrthoDB" id="9811718at2"/>
<gene>
    <name evidence="9" type="ORF">J421_3283</name>
</gene>
<dbReference type="KEGG" id="gba:J421_3283"/>
<dbReference type="NCBIfam" id="TIGR01972">
    <property type="entry name" value="NDH_I_M"/>
    <property type="match status" value="1"/>
</dbReference>
<feature type="transmembrane region" description="Helical" evidence="7">
    <location>
        <begin position="244"/>
        <end position="262"/>
    </location>
</feature>
<feature type="transmembrane region" description="Helical" evidence="7">
    <location>
        <begin position="136"/>
        <end position="153"/>
    </location>
</feature>
<dbReference type="GO" id="GO:0012505">
    <property type="term" value="C:endomembrane system"/>
    <property type="evidence" value="ECO:0007669"/>
    <property type="project" value="UniProtKB-SubCell"/>
</dbReference>
<keyword evidence="4 7" id="KW-1133">Transmembrane helix</keyword>
<dbReference type="AlphaFoldDB" id="W0RKH4"/>
<evidence type="ECO:0000313" key="9">
    <source>
        <dbReference type="EMBL" id="AHG90820.1"/>
    </source>
</evidence>
<feature type="transmembrane region" description="Helical" evidence="7">
    <location>
        <begin position="340"/>
        <end position="360"/>
    </location>
</feature>
<dbReference type="InterPro" id="IPR003918">
    <property type="entry name" value="NADH_UbQ_OxRdtase"/>
</dbReference>
<dbReference type="GO" id="GO:0016020">
    <property type="term" value="C:membrane"/>
    <property type="evidence" value="ECO:0007669"/>
    <property type="project" value="UniProtKB-SubCell"/>
</dbReference>
<feature type="transmembrane region" description="Helical" evidence="7">
    <location>
        <begin position="159"/>
        <end position="177"/>
    </location>
</feature>
<feature type="transmembrane region" description="Helical" evidence="7">
    <location>
        <begin position="409"/>
        <end position="432"/>
    </location>
</feature>